<dbReference type="RefSeq" id="WP_036617947.1">
    <property type="nucleotide sequence ID" value="NZ_JNHK01000088.1"/>
</dbReference>
<dbReference type="Proteomes" id="UP000027850">
    <property type="component" value="Unassembled WGS sequence"/>
</dbReference>
<evidence type="ECO:0000313" key="1">
    <source>
        <dbReference type="EMBL" id="KDS37669.1"/>
    </source>
</evidence>
<sequence length="375" mass="41467">MEVKCYKGAKDSDITTIEVEESAILEDVRSLLTQKGFIEPDNRQKGIAYRFIIKRTKKEPGKDKMTLDDSVMPIDIEDIATVYKIWGFEKQIVLTNIDAPHPDLVGFACDSWNNRYASASCSLNYIDPEAIKQNNAIAAFKPMMLTDVLSTNKNKIASFENVCICKKGSVVQFHISSWGAAGFHFKIEPGAGDPIVKELACAFDDSPNRYGQTYTRSWQEKGKIIEIQAVDELDGLIPGNRIAYQKIIISTRNLISYKKGDKSYSSDATPPIPTLPGSRQILLAGNFASEYDIRRSLATAPMNENIMVDGDSITPGTATTGGSSTETHGTIYSCVTAPWEEALGVIVIHFFVFKTEEEALNTIQGLNSPDPDLWK</sequence>
<name>A0AB34L827_PARDI</name>
<reference evidence="1 2" key="1">
    <citation type="submission" date="2014-04" db="EMBL/GenBank/DDBJ databases">
        <authorList>
            <person name="Sears C."/>
            <person name="Carroll K."/>
            <person name="Sack B.R."/>
            <person name="Qadri F."/>
            <person name="Myers L.L."/>
            <person name="Chung G.-T."/>
            <person name="Escheverria P."/>
            <person name="Fraser C.M."/>
            <person name="Sadzewicz L."/>
            <person name="Shefchek K.A."/>
            <person name="Tallon L."/>
            <person name="Das S.P."/>
            <person name="Daugherty S."/>
            <person name="Mongodin E.F."/>
        </authorList>
    </citation>
    <scope>NUCLEOTIDE SEQUENCE [LARGE SCALE GENOMIC DNA]</scope>
    <source>
        <strain evidence="1 2">3776 D15 i</strain>
    </source>
</reference>
<evidence type="ECO:0000313" key="2">
    <source>
        <dbReference type="Proteomes" id="UP000027850"/>
    </source>
</evidence>
<proteinExistence type="predicted"/>
<organism evidence="1 2">
    <name type="scientific">Parabacteroides distasonis str. 3776 D15 i</name>
    <dbReference type="NCBI Taxonomy" id="1339342"/>
    <lineage>
        <taxon>Bacteria</taxon>
        <taxon>Pseudomonadati</taxon>
        <taxon>Bacteroidota</taxon>
        <taxon>Bacteroidia</taxon>
        <taxon>Bacteroidales</taxon>
        <taxon>Tannerellaceae</taxon>
        <taxon>Parabacteroides</taxon>
    </lineage>
</organism>
<comment type="caution">
    <text evidence="1">The sequence shown here is derived from an EMBL/GenBank/DDBJ whole genome shotgun (WGS) entry which is preliminary data.</text>
</comment>
<protein>
    <submittedName>
        <fullName evidence="1">Uncharacterized protein</fullName>
    </submittedName>
</protein>
<dbReference type="AlphaFoldDB" id="A0AB34L827"/>
<gene>
    <name evidence="1" type="ORF">M091_0245</name>
</gene>
<dbReference type="EMBL" id="JNHK01000088">
    <property type="protein sequence ID" value="KDS37669.1"/>
    <property type="molecule type" value="Genomic_DNA"/>
</dbReference>
<accession>A0AB34L827</accession>